<name>A0A7X1E2R2_9PSED</name>
<comment type="caution">
    <text evidence="2">The sequence shown here is derived from an EMBL/GenBank/DDBJ whole genome shotgun (WGS) entry which is preliminary data.</text>
</comment>
<sequence length="659" mass="71722">MPTKKSKNVVIAGFDNPNLPPPEFPDALNGVDGKIFRPNLDANNGLKFLMNTWLAPDDDDYVTIEWSPVGIDTWTELTTLHFPVQITDPTIERTIPMSILSHGKYEFRYKVKNGLGGVFTDFSEVGLADIDLFAPFKRLGSSVKPPIVGFPDFLASSADIITQPVIDANPDFPFEIFPYPDWEAGDTLMCWWTQDTPADNGPPLFTLPIPQTGLIVDLPNTFFANPSVLDGIWFFVYMLLDAAGNRSELSRTQGRILKRSSGLVLLPLIVREKVVDGLINIPELEAGVVVAIPSYAYQPGDNYTVKWGSQTYGPNALSGVFDFDIPFPRQKIVDEFGTSTVTVTTPATYEIHRSGGTDSPPTATDIDVNLWAPGPTPPTPGGENPLFNPAQLFGPASDPTPNYLVKADFDHAGPIQARIVLWTTPSPRTNDEIRVYWGSKSLLVGEKSLGSEGPGATFVIDLDKTALATLGNGFKDLFYTVSEPGSMNDNLSPPTSVEVDDAIEHVMDEAIFLNKVAWSQDPRGRITCTGVMGGPALPWASRYIEVQIPPQPLYFADGVDVLIEFHGSLGLAGALPAVAGTTGSQTIRLDPTTAANGFVFRYGPYIPFLKPLEGYTAPYASSWLRYSIDLGGTWARSVPAVIPVRMYSSNDPCELSPLP</sequence>
<proteinExistence type="predicted"/>
<organism evidence="2 3">
    <name type="scientific">Pseudomonas cremoris</name>
    <dbReference type="NCBI Taxonomy" id="2724178"/>
    <lineage>
        <taxon>Bacteria</taxon>
        <taxon>Pseudomonadati</taxon>
        <taxon>Pseudomonadota</taxon>
        <taxon>Gammaproteobacteria</taxon>
        <taxon>Pseudomonadales</taxon>
        <taxon>Pseudomonadaceae</taxon>
        <taxon>Pseudomonas</taxon>
    </lineage>
</organism>
<reference evidence="3 4" key="1">
    <citation type="submission" date="2020-04" db="EMBL/GenBank/DDBJ databases">
        <title>Pseudomonas crami sp. nov., a novel proteolytic bacterial species isolated from cream.</title>
        <authorList>
            <person name="Hofmann K."/>
            <person name="Woller A."/>
            <person name="Huptas C."/>
            <person name="Wenning M."/>
            <person name="Scherer S."/>
            <person name="Doll E.V."/>
        </authorList>
    </citation>
    <scope>NUCLEOTIDE SEQUENCE [LARGE SCALE GENOMIC DNA]</scope>
    <source>
        <strain evidence="1 4">WS 5096</strain>
        <strain evidence="2 3">WS 5106</strain>
    </source>
</reference>
<dbReference type="EMBL" id="JAAXCZ010000010">
    <property type="protein sequence ID" value="MBC2383225.1"/>
    <property type="molecule type" value="Genomic_DNA"/>
</dbReference>
<dbReference type="Proteomes" id="UP000520513">
    <property type="component" value="Unassembled WGS sequence"/>
</dbReference>
<evidence type="ECO:0000313" key="4">
    <source>
        <dbReference type="Proteomes" id="UP000534677"/>
    </source>
</evidence>
<dbReference type="RefSeq" id="WP_185709049.1">
    <property type="nucleotide sequence ID" value="NZ_JAAXCY010000012.1"/>
</dbReference>
<keyword evidence="4" id="KW-1185">Reference proteome</keyword>
<dbReference type="EMBL" id="JAAXCY010000012">
    <property type="protein sequence ID" value="MBC2409585.1"/>
    <property type="molecule type" value="Genomic_DNA"/>
</dbReference>
<protein>
    <submittedName>
        <fullName evidence="2">Uncharacterized protein</fullName>
    </submittedName>
</protein>
<accession>A0A7X1E2R2</accession>
<evidence type="ECO:0000313" key="3">
    <source>
        <dbReference type="Proteomes" id="UP000520513"/>
    </source>
</evidence>
<evidence type="ECO:0000313" key="1">
    <source>
        <dbReference type="EMBL" id="MBC2383225.1"/>
    </source>
</evidence>
<gene>
    <name evidence="1" type="ORF">HF209_19995</name>
    <name evidence="2" type="ORF">HF257_26570</name>
</gene>
<evidence type="ECO:0000313" key="2">
    <source>
        <dbReference type="EMBL" id="MBC2409585.1"/>
    </source>
</evidence>
<dbReference type="Proteomes" id="UP000534677">
    <property type="component" value="Unassembled WGS sequence"/>
</dbReference>
<dbReference type="AlphaFoldDB" id="A0A7X1E2R2"/>